<dbReference type="Pfam" id="PF02301">
    <property type="entry name" value="HORMA"/>
    <property type="match status" value="1"/>
</dbReference>
<protein>
    <recommendedName>
        <fullName evidence="7">HORMA domain-containing protein</fullName>
    </recommendedName>
</protein>
<sequence length="218" mass="24901">MRSREVGAPDIDAIQVNGSMTYVLEYLRYAINGILFHRGVYPAEDFYVEKRFGLDLLLTINTSVDDYIELTLRRMRDWLAEGSVSHMVVVLMDADDGHVVERWVFETRITGPRYGYPSFNHLLNVTFCGSSASPRDDLQMDREMNAVMKDIISPTYLPTIENPTVFNILVYAHESTTIPEGWDKTHPHGIEEGENDTLKALTTPRHIVSLSVAYRDEE</sequence>
<evidence type="ECO:0000256" key="4">
    <source>
        <dbReference type="ARBA" id="ARBA00022776"/>
    </source>
</evidence>
<dbReference type="InterPro" id="IPR045091">
    <property type="entry name" value="Mad2-like"/>
</dbReference>
<organism evidence="8 9">
    <name type="scientific">Hydnum rufescens UP504</name>
    <dbReference type="NCBI Taxonomy" id="1448309"/>
    <lineage>
        <taxon>Eukaryota</taxon>
        <taxon>Fungi</taxon>
        <taxon>Dikarya</taxon>
        <taxon>Basidiomycota</taxon>
        <taxon>Agaricomycotina</taxon>
        <taxon>Agaricomycetes</taxon>
        <taxon>Cantharellales</taxon>
        <taxon>Hydnaceae</taxon>
        <taxon>Hydnum</taxon>
    </lineage>
</organism>
<accession>A0A9P6AW36</accession>
<keyword evidence="9" id="KW-1185">Reference proteome</keyword>
<name>A0A9P6AW36_9AGAM</name>
<gene>
    <name evidence="8" type="ORF">BS47DRAFT_1296915</name>
</gene>
<dbReference type="GO" id="GO:0051301">
    <property type="term" value="P:cell division"/>
    <property type="evidence" value="ECO:0007669"/>
    <property type="project" value="UniProtKB-KW"/>
</dbReference>
<evidence type="ECO:0000256" key="5">
    <source>
        <dbReference type="ARBA" id="ARBA00023242"/>
    </source>
</evidence>
<feature type="domain" description="HORMA" evidence="7">
    <location>
        <begin position="17"/>
        <end position="212"/>
    </location>
</feature>
<evidence type="ECO:0000259" key="7">
    <source>
        <dbReference type="PROSITE" id="PS50815"/>
    </source>
</evidence>
<evidence type="ECO:0000256" key="2">
    <source>
        <dbReference type="ARBA" id="ARBA00010348"/>
    </source>
</evidence>
<comment type="similarity">
    <text evidence="2">Belongs to the MAD2 family.</text>
</comment>
<dbReference type="GO" id="GO:0007094">
    <property type="term" value="P:mitotic spindle assembly checkpoint signaling"/>
    <property type="evidence" value="ECO:0007669"/>
    <property type="project" value="TreeGrafter"/>
</dbReference>
<dbReference type="SUPFAM" id="SSF56019">
    <property type="entry name" value="The spindle assembly checkpoint protein mad2"/>
    <property type="match status" value="1"/>
</dbReference>
<dbReference type="GO" id="GO:0000776">
    <property type="term" value="C:kinetochore"/>
    <property type="evidence" value="ECO:0007669"/>
    <property type="project" value="TreeGrafter"/>
</dbReference>
<keyword evidence="6" id="KW-0131">Cell cycle</keyword>
<dbReference type="Proteomes" id="UP000886523">
    <property type="component" value="Unassembled WGS sequence"/>
</dbReference>
<dbReference type="Gene3D" id="3.30.900.10">
    <property type="entry name" value="HORMA domain"/>
    <property type="match status" value="1"/>
</dbReference>
<dbReference type="OrthoDB" id="1806at2759"/>
<evidence type="ECO:0000256" key="6">
    <source>
        <dbReference type="ARBA" id="ARBA00023306"/>
    </source>
</evidence>
<comment type="caution">
    <text evidence="8">The sequence shown here is derived from an EMBL/GenBank/DDBJ whole genome shotgun (WGS) entry which is preliminary data.</text>
</comment>
<dbReference type="EMBL" id="MU128978">
    <property type="protein sequence ID" value="KAF9513058.1"/>
    <property type="molecule type" value="Genomic_DNA"/>
</dbReference>
<dbReference type="PANTHER" id="PTHR11842:SF11">
    <property type="entry name" value="MITOTIC SPINDLE ASSEMBLY CHECKPOINT PROTEIN MAD2A"/>
    <property type="match status" value="1"/>
</dbReference>
<dbReference type="PANTHER" id="PTHR11842">
    <property type="entry name" value="MITOTIC SPINDLE ASSEMBLY CHECKPOINT PROTEIN MAD2"/>
    <property type="match status" value="1"/>
</dbReference>
<reference evidence="8" key="1">
    <citation type="journal article" date="2020" name="Nat. Commun.">
        <title>Large-scale genome sequencing of mycorrhizal fungi provides insights into the early evolution of symbiotic traits.</title>
        <authorList>
            <person name="Miyauchi S."/>
            <person name="Kiss E."/>
            <person name="Kuo A."/>
            <person name="Drula E."/>
            <person name="Kohler A."/>
            <person name="Sanchez-Garcia M."/>
            <person name="Morin E."/>
            <person name="Andreopoulos B."/>
            <person name="Barry K.W."/>
            <person name="Bonito G."/>
            <person name="Buee M."/>
            <person name="Carver A."/>
            <person name="Chen C."/>
            <person name="Cichocki N."/>
            <person name="Clum A."/>
            <person name="Culley D."/>
            <person name="Crous P.W."/>
            <person name="Fauchery L."/>
            <person name="Girlanda M."/>
            <person name="Hayes R.D."/>
            <person name="Keri Z."/>
            <person name="LaButti K."/>
            <person name="Lipzen A."/>
            <person name="Lombard V."/>
            <person name="Magnuson J."/>
            <person name="Maillard F."/>
            <person name="Murat C."/>
            <person name="Nolan M."/>
            <person name="Ohm R.A."/>
            <person name="Pangilinan J."/>
            <person name="Pereira M.F."/>
            <person name="Perotto S."/>
            <person name="Peter M."/>
            <person name="Pfister S."/>
            <person name="Riley R."/>
            <person name="Sitrit Y."/>
            <person name="Stielow J.B."/>
            <person name="Szollosi G."/>
            <person name="Zifcakova L."/>
            <person name="Stursova M."/>
            <person name="Spatafora J.W."/>
            <person name="Tedersoo L."/>
            <person name="Vaario L.M."/>
            <person name="Yamada A."/>
            <person name="Yan M."/>
            <person name="Wang P."/>
            <person name="Xu J."/>
            <person name="Bruns T."/>
            <person name="Baldrian P."/>
            <person name="Vilgalys R."/>
            <person name="Dunand C."/>
            <person name="Henrissat B."/>
            <person name="Grigoriev I.V."/>
            <person name="Hibbett D."/>
            <person name="Nagy L.G."/>
            <person name="Martin F.M."/>
        </authorList>
    </citation>
    <scope>NUCLEOTIDE SEQUENCE</scope>
    <source>
        <strain evidence="8">UP504</strain>
    </source>
</reference>
<proteinExistence type="inferred from homology"/>
<keyword evidence="3" id="KW-0132">Cell division</keyword>
<evidence type="ECO:0000313" key="8">
    <source>
        <dbReference type="EMBL" id="KAF9513058.1"/>
    </source>
</evidence>
<dbReference type="AlphaFoldDB" id="A0A9P6AW36"/>
<comment type="subcellular location">
    <subcellularLocation>
        <location evidence="1">Nucleus</location>
    </subcellularLocation>
</comment>
<keyword evidence="5" id="KW-0539">Nucleus</keyword>
<keyword evidence="4" id="KW-0498">Mitosis</keyword>
<dbReference type="GO" id="GO:0005737">
    <property type="term" value="C:cytoplasm"/>
    <property type="evidence" value="ECO:0007669"/>
    <property type="project" value="TreeGrafter"/>
</dbReference>
<evidence type="ECO:0000256" key="3">
    <source>
        <dbReference type="ARBA" id="ARBA00022618"/>
    </source>
</evidence>
<evidence type="ECO:0000256" key="1">
    <source>
        <dbReference type="ARBA" id="ARBA00004123"/>
    </source>
</evidence>
<dbReference type="InterPro" id="IPR003511">
    <property type="entry name" value="HORMA_dom"/>
</dbReference>
<evidence type="ECO:0000313" key="9">
    <source>
        <dbReference type="Proteomes" id="UP000886523"/>
    </source>
</evidence>
<dbReference type="InterPro" id="IPR036570">
    <property type="entry name" value="HORMA_dom_sf"/>
</dbReference>
<dbReference type="PROSITE" id="PS50815">
    <property type="entry name" value="HORMA"/>
    <property type="match status" value="1"/>
</dbReference>
<dbReference type="GO" id="GO:0005654">
    <property type="term" value="C:nucleoplasm"/>
    <property type="evidence" value="ECO:0007669"/>
    <property type="project" value="TreeGrafter"/>
</dbReference>